<dbReference type="PROSITE" id="PS50850">
    <property type="entry name" value="MFS"/>
    <property type="match status" value="1"/>
</dbReference>
<feature type="transmembrane region" description="Helical" evidence="4">
    <location>
        <begin position="257"/>
        <end position="282"/>
    </location>
</feature>
<protein>
    <submittedName>
        <fullName evidence="6">MFS transporter</fullName>
    </submittedName>
</protein>
<keyword evidence="1 4" id="KW-0812">Transmembrane</keyword>
<evidence type="ECO:0000256" key="2">
    <source>
        <dbReference type="ARBA" id="ARBA00022989"/>
    </source>
</evidence>
<accession>A0ABY4AMM3</accession>
<dbReference type="InterPro" id="IPR036259">
    <property type="entry name" value="MFS_trans_sf"/>
</dbReference>
<evidence type="ECO:0000259" key="5">
    <source>
        <dbReference type="PROSITE" id="PS50850"/>
    </source>
</evidence>
<evidence type="ECO:0000256" key="1">
    <source>
        <dbReference type="ARBA" id="ARBA00022692"/>
    </source>
</evidence>
<dbReference type="EMBL" id="CP063982">
    <property type="protein sequence ID" value="UOD51569.1"/>
    <property type="molecule type" value="Genomic_DNA"/>
</dbReference>
<proteinExistence type="predicted"/>
<feature type="transmembrane region" description="Helical" evidence="4">
    <location>
        <begin position="48"/>
        <end position="73"/>
    </location>
</feature>
<dbReference type="Proteomes" id="UP000831607">
    <property type="component" value="Chromosome"/>
</dbReference>
<evidence type="ECO:0000256" key="3">
    <source>
        <dbReference type="ARBA" id="ARBA00023136"/>
    </source>
</evidence>
<dbReference type="InterPro" id="IPR020846">
    <property type="entry name" value="MFS_dom"/>
</dbReference>
<feature type="transmembrane region" description="Helical" evidence="4">
    <location>
        <begin position="317"/>
        <end position="335"/>
    </location>
</feature>
<dbReference type="InterPro" id="IPR011701">
    <property type="entry name" value="MFS"/>
</dbReference>
<dbReference type="SUPFAM" id="SSF103473">
    <property type="entry name" value="MFS general substrate transporter"/>
    <property type="match status" value="1"/>
</dbReference>
<feature type="transmembrane region" description="Helical" evidence="4">
    <location>
        <begin position="356"/>
        <end position="377"/>
    </location>
</feature>
<feature type="transmembrane region" description="Helical" evidence="4">
    <location>
        <begin position="80"/>
        <end position="99"/>
    </location>
</feature>
<reference evidence="6 7" key="1">
    <citation type="submission" date="2020-11" db="EMBL/GenBank/DDBJ databases">
        <title>Algicoccus daihaiensis sp.nov., isolated from Daihai Lake in Inner Mongolia.</title>
        <authorList>
            <person name="Kai J."/>
        </authorList>
    </citation>
    <scope>NUCLEOTIDE SEQUENCE [LARGE SCALE GENOMIC DNA]</scope>
    <source>
        <strain evidence="7">f23</strain>
    </source>
</reference>
<dbReference type="RefSeq" id="WP_243480010.1">
    <property type="nucleotide sequence ID" value="NZ_CP063982.1"/>
</dbReference>
<gene>
    <name evidence="6" type="ORF">DHf2319_04755</name>
</gene>
<evidence type="ECO:0000313" key="7">
    <source>
        <dbReference type="Proteomes" id="UP000831607"/>
    </source>
</evidence>
<keyword evidence="7" id="KW-1185">Reference proteome</keyword>
<keyword evidence="2 4" id="KW-1133">Transmembrane helix</keyword>
<evidence type="ECO:0000313" key="6">
    <source>
        <dbReference type="EMBL" id="UOD51569.1"/>
    </source>
</evidence>
<feature type="transmembrane region" description="Helical" evidence="4">
    <location>
        <begin position="383"/>
        <end position="400"/>
    </location>
</feature>
<dbReference type="Pfam" id="PF07690">
    <property type="entry name" value="MFS_1"/>
    <property type="match status" value="1"/>
</dbReference>
<name>A0ABY4AMM3_9BURK</name>
<feature type="transmembrane region" description="Helical" evidence="4">
    <location>
        <begin position="165"/>
        <end position="188"/>
    </location>
</feature>
<organism evidence="6 7">
    <name type="scientific">Orrella daihaiensis</name>
    <dbReference type="NCBI Taxonomy" id="2782176"/>
    <lineage>
        <taxon>Bacteria</taxon>
        <taxon>Pseudomonadati</taxon>
        <taxon>Pseudomonadota</taxon>
        <taxon>Betaproteobacteria</taxon>
        <taxon>Burkholderiales</taxon>
        <taxon>Alcaligenaceae</taxon>
        <taxon>Orrella</taxon>
    </lineage>
</organism>
<dbReference type="PANTHER" id="PTHR43129">
    <property type="entry name" value="FOSMIDOMYCIN RESISTANCE PROTEIN"/>
    <property type="match status" value="1"/>
</dbReference>
<evidence type="ECO:0000256" key="4">
    <source>
        <dbReference type="SAM" id="Phobius"/>
    </source>
</evidence>
<feature type="domain" description="Major facilitator superfamily (MFS) profile" evidence="5">
    <location>
        <begin position="1"/>
        <end position="408"/>
    </location>
</feature>
<dbReference type="Gene3D" id="1.20.1250.20">
    <property type="entry name" value="MFS general substrate transporter like domains"/>
    <property type="match status" value="1"/>
</dbReference>
<feature type="transmembrane region" description="Helical" evidence="4">
    <location>
        <begin position="139"/>
        <end position="159"/>
    </location>
</feature>
<feature type="transmembrane region" description="Helical" evidence="4">
    <location>
        <begin position="294"/>
        <end position="311"/>
    </location>
</feature>
<feature type="transmembrane region" description="Helical" evidence="4">
    <location>
        <begin position="105"/>
        <end position="127"/>
    </location>
</feature>
<keyword evidence="3 4" id="KW-0472">Membrane</keyword>
<dbReference type="PANTHER" id="PTHR43129:SF1">
    <property type="entry name" value="FOSMIDOMYCIN RESISTANCE PROTEIN"/>
    <property type="match status" value="1"/>
</dbReference>
<feature type="transmembrane region" description="Helical" evidence="4">
    <location>
        <begin position="227"/>
        <end position="245"/>
    </location>
</feature>
<sequence>MQSSPGPSARDDWRTIGLVGSAHAGSHFFQLVIPSLFVPLGNAFGLDFAQLGLLMTVFFVVSGLGQIASGFIVDRIGPRPVLWFGMATFVVSAVLLGTAGGYGTLMLAAIVGGIGNSVFHPADFSILNHRVTPNRLGHAFSAHNLTGTLGWALSPLFVVSVAEWLGWRVAAFGVAALMAIILLGLLWGKDSLFVQGTRDGSAQAAVAGDSSGPGLVAVLLQLLGSPALWGAFLFFVCATVAFSAVQNYTIPLMGEIYGMSVVAAGTVLSGYMAGQILGMLAGGFLVNATLKSELVVFASLIAAAAVFVLLASGWVPLALAALAMALAGFFSGLSAPSRDMLVRKVTPKKSVGSVYGLVYSGLDVGSALGPIMFGLLLDAGVRSGPWLGAAVAFVVAALLANQIGRAGRGPTVGRYATN</sequence>